<proteinExistence type="predicted"/>
<sequence length="640" mass="69895">MLAFIPNDDISDESLNGYLLRLTEENFLGSTHALLRPPGVRLKSRYTDGERSAIAQYHGLDAQRLDRLAAFPAVEGSMAAGLFLRKLVPVCPECLQLSGHIRQAWHHQLFTACPLHQVLLIAECPECESSLELNRGAVSQCGCGCDLSLATALPADAANLLISSILLRTGENQQVLSGLNHAPGVPQDIDKFLLFLANLTLKVPHRKNVAIDFKRAVEINQACYVMAQDLLTGFRTFVLAKVQAANQADSRQFIRHLGAWYRELNASFNSAAYAPLRAIVTDIILGHAHTPINRKMKYIGAELLGLKATFTANEAARLLGSSPDRIMSYVKTGQLPGKVIQGALVDFCLIDRAAVEALQQAAEGLVTSKDLLRILNITRRVRARLLESGTLNRVPESDRPLFAKGEFLKKDVQRLIDVLAEAPVPVVCHTTLGIEDISAKRFSYHQACEVYRLIFTGQIKPVSRTPEVQGLAAFGFDQEEILGHLRQDSALFELTITDLTKMTRWKHENIKAWVEQGHLGARVESLGRSRRVFISVVDLLMFLSTHIVVAEVAERLGSKSVHLTNSLASKGAMVRGGHVTSEGTQRGALISTDALIKLALGRAAGESPRKASDASMGATTRCLTMADLADGLFGAENRPG</sequence>
<dbReference type="EMBL" id="JAAQWG010000019">
    <property type="protein sequence ID" value="NMY09633.1"/>
    <property type="molecule type" value="Genomic_DNA"/>
</dbReference>
<protein>
    <recommendedName>
        <fullName evidence="1">TniQ domain-containing protein</fullName>
    </recommendedName>
</protein>
<organism evidence="2 3">
    <name type="scientific">Pseudomonas veronii</name>
    <dbReference type="NCBI Taxonomy" id="76761"/>
    <lineage>
        <taxon>Bacteria</taxon>
        <taxon>Pseudomonadati</taxon>
        <taxon>Pseudomonadota</taxon>
        <taxon>Gammaproteobacteria</taxon>
        <taxon>Pseudomonadales</taxon>
        <taxon>Pseudomonadaceae</taxon>
        <taxon>Pseudomonas</taxon>
    </lineage>
</organism>
<evidence type="ECO:0000313" key="2">
    <source>
        <dbReference type="EMBL" id="NMY09633.1"/>
    </source>
</evidence>
<dbReference type="InterPro" id="IPR009492">
    <property type="entry name" value="TniQ"/>
</dbReference>
<comment type="caution">
    <text evidence="2">The sequence shown here is derived from an EMBL/GenBank/DDBJ whole genome shotgun (WGS) entry which is preliminary data.</text>
</comment>
<accession>A0A7Y1A5R9</accession>
<dbReference type="Proteomes" id="UP000537729">
    <property type="component" value="Unassembled WGS sequence"/>
</dbReference>
<gene>
    <name evidence="2" type="ORF">HBO38_14455</name>
</gene>
<feature type="domain" description="TniQ" evidence="1">
    <location>
        <begin position="12"/>
        <end position="120"/>
    </location>
</feature>
<reference evidence="2 3" key="1">
    <citation type="journal article" date="2020" name="Front. Microbiol.">
        <title>Genetic Organization of the aprX-lipA2 Operon Affects the Proteolytic Potential of Pseudomonas Species in Milk.</title>
        <authorList>
            <person name="Maier C."/>
            <person name="Huptas C."/>
            <person name="von Neubeck M."/>
            <person name="Scherer S."/>
            <person name="Wenning M."/>
            <person name="Lucking G."/>
        </authorList>
    </citation>
    <scope>NUCLEOTIDE SEQUENCE [LARGE SCALE GENOMIC DNA]</scope>
    <source>
        <strain evidence="2 3">DSM 16272</strain>
    </source>
</reference>
<dbReference type="Pfam" id="PF06527">
    <property type="entry name" value="TniQ"/>
    <property type="match status" value="1"/>
</dbReference>
<dbReference type="RefSeq" id="WP_169884412.1">
    <property type="nucleotide sequence ID" value="NZ_JAAQWG010000019.1"/>
</dbReference>
<evidence type="ECO:0000259" key="1">
    <source>
        <dbReference type="Pfam" id="PF06527"/>
    </source>
</evidence>
<evidence type="ECO:0000313" key="3">
    <source>
        <dbReference type="Proteomes" id="UP000537729"/>
    </source>
</evidence>
<dbReference type="AlphaFoldDB" id="A0A7Y1A5R9"/>
<name>A0A7Y1A5R9_PSEVE</name>